<evidence type="ECO:0000313" key="2">
    <source>
        <dbReference type="EMBL" id="EGJ71312.1"/>
    </source>
</evidence>
<dbReference type="HOGENOM" id="CLU_540431_0_0_10"/>
<organism evidence="2 3">
    <name type="scientific">Bacteroides coprosuis DSM 18011</name>
    <dbReference type="NCBI Taxonomy" id="679937"/>
    <lineage>
        <taxon>Bacteria</taxon>
        <taxon>Pseudomonadati</taxon>
        <taxon>Bacteroidota</taxon>
        <taxon>Bacteroidia</taxon>
        <taxon>Bacteroidales</taxon>
        <taxon>Bacteroidaceae</taxon>
        <taxon>Bacteroides</taxon>
    </lineage>
</organism>
<dbReference type="Pfam" id="PF03929">
    <property type="entry name" value="PepSY_TM"/>
    <property type="match status" value="1"/>
</dbReference>
<evidence type="ECO:0000256" key="1">
    <source>
        <dbReference type="SAM" id="Phobius"/>
    </source>
</evidence>
<feature type="transmembrane region" description="Helical" evidence="1">
    <location>
        <begin position="211"/>
        <end position="233"/>
    </location>
</feature>
<evidence type="ECO:0000313" key="3">
    <source>
        <dbReference type="Proteomes" id="UP000018439"/>
    </source>
</evidence>
<keyword evidence="1" id="KW-0472">Membrane</keyword>
<dbReference type="Proteomes" id="UP000018439">
    <property type="component" value="Chromosome"/>
</dbReference>
<keyword evidence="1" id="KW-0812">Transmembrane</keyword>
<feature type="transmembrane region" description="Helical" evidence="1">
    <location>
        <begin position="263"/>
        <end position="280"/>
    </location>
</feature>
<dbReference type="eggNOG" id="COG3182">
    <property type="taxonomic scope" value="Bacteria"/>
</dbReference>
<dbReference type="STRING" id="679937.Bcop_1106"/>
<name>F3ZU67_9BACE</name>
<feature type="transmembrane region" description="Helical" evidence="1">
    <location>
        <begin position="12"/>
        <end position="31"/>
    </location>
</feature>
<feature type="transmembrane region" description="Helical" evidence="1">
    <location>
        <begin position="465"/>
        <end position="485"/>
    </location>
</feature>
<proteinExistence type="predicted"/>
<keyword evidence="3" id="KW-1185">Reference proteome</keyword>
<keyword evidence="1" id="KW-1133">Transmembrane helix</keyword>
<protein>
    <submittedName>
        <fullName evidence="2">PepSY-associated TM helix domain protein</fullName>
    </submittedName>
</protein>
<dbReference type="AlphaFoldDB" id="F3ZU67"/>
<dbReference type="InterPro" id="IPR005625">
    <property type="entry name" value="PepSY-ass_TM"/>
</dbReference>
<accession>F3ZU67</accession>
<dbReference type="OrthoDB" id="1111139at2"/>
<dbReference type="EMBL" id="CM001167">
    <property type="protein sequence ID" value="EGJ71312.1"/>
    <property type="molecule type" value="Genomic_DNA"/>
</dbReference>
<reference evidence="2 3" key="1">
    <citation type="journal article" date="2011" name="Stand. Genomic Sci.">
        <title>Non-contiguous finished genome sequence of Bacteroides coprosuis type strain (PC139).</title>
        <authorList>
            <person name="Land M."/>
            <person name="Held B."/>
            <person name="Gronow S."/>
            <person name="Abt B."/>
            <person name="Lucas S."/>
            <person name="Del Rio T.G."/>
            <person name="Nolan M."/>
            <person name="Tice H."/>
            <person name="Cheng J.F."/>
            <person name="Pitluck S."/>
            <person name="Liolios K."/>
            <person name="Pagani I."/>
            <person name="Ivanova N."/>
            <person name="Mavromatis K."/>
            <person name="Mikhailova N."/>
            <person name="Pati A."/>
            <person name="Tapia R."/>
            <person name="Han C."/>
            <person name="Goodwin L."/>
            <person name="Chen A."/>
            <person name="Palaniappan K."/>
            <person name="Hauser L."/>
            <person name="Brambilla E.M."/>
            <person name="Rohde M."/>
            <person name="Goker M."/>
            <person name="Detter J.C."/>
            <person name="Woyke T."/>
            <person name="Bristow J."/>
            <person name="Eisen J.A."/>
            <person name="Markowitz V."/>
            <person name="Hugenholtz P."/>
            <person name="Kyrpides N.C."/>
            <person name="Klenk H.P."/>
            <person name="Lapidus A."/>
        </authorList>
    </citation>
    <scope>NUCLEOTIDE SEQUENCE [LARGE SCALE GENOMIC DNA]</scope>
    <source>
        <strain evidence="2 3">DSM 18011</strain>
    </source>
</reference>
<sequence length="490" mass="55831">MKKGTWKKHHKWFGLLFCFFILLFSLSGIILNHRTLVSQIDISRKYLPSLFEYKKWNNNFLRGTISLQKDTNTVFIYGSAGIFKSDKRATFFKEFNKGFPQGVDNRNIQAMAETPSLELFAAAQFTLYQYNSTRGWMIAPNSPNERLTDIITHQDSLILATRSHLYVSLPPYQSFEKIEIQKPKGYNAKVTLFRTVWLLHSGELFGIVGKVFMDLLAVVLIILSVTGILYWCLPKYIKRLKQKGVKPQQSVRLLKGSLNWHNIIGRYTIILTLFVSFTGWCLRPPILIPLAKNKVSPLPGTILQSDNPWNDKLRAIRFDTHKKEWLLSTSEGFYSLKDLKSTPQKLGKVPPVSVMGVNVLEKDSLNQWIVGSFSGLFTWNRDTEEIVDYFTGEIPSSTSGAPFGKRAISGFSKDFKGKECIVEYENGSNFAEMPNEFGVLPMSLWNVALEVHTGRIYTLLGSGTLVFISFAGLIVFWVLISGYIVRKKKK</sequence>
<gene>
    <name evidence="2" type="ORF">Bcop_1106</name>
</gene>